<dbReference type="RefSeq" id="WP_179645841.1">
    <property type="nucleotide sequence ID" value="NZ_BAAAYY010000014.1"/>
</dbReference>
<dbReference type="Pfam" id="PF07291">
    <property type="entry name" value="MauE"/>
    <property type="match status" value="1"/>
</dbReference>
<keyword evidence="4" id="KW-0472">Membrane</keyword>
<dbReference type="AlphaFoldDB" id="A0A852U647"/>
<organism evidence="7 8">
    <name type="scientific">Spinactinospora alkalitolerans</name>
    <dbReference type="NCBI Taxonomy" id="687207"/>
    <lineage>
        <taxon>Bacteria</taxon>
        <taxon>Bacillati</taxon>
        <taxon>Actinomycetota</taxon>
        <taxon>Actinomycetes</taxon>
        <taxon>Streptosporangiales</taxon>
        <taxon>Nocardiopsidaceae</taxon>
        <taxon>Spinactinospora</taxon>
    </lineage>
</organism>
<sequence>MSDVLDVLRETQFPILTAMLLLGAAAKFTDRSARGQGWVALLPVRLRRPAALAAAGAEALLGLSLPVLVGLPGDLARGATAVLFVVAVATLLQLRRRDPEMGCGCFGGVSSTPVGRRSIARAGLLALAAAALVGLPGSGVEMAAGFTAWHGLALAAEAAVLGALSPELKEIARRLAHPVPCELREVPLRRTMARLRSSEAWRANRDVLASTEPVDVWRQGCLRLVRFNGRRRGRPVDVVFGVPVSGRRPAVRAAIVPAEPGAPQTAPHGAPRPRPGTGSDPATPYESV</sequence>
<evidence type="ECO:0000256" key="2">
    <source>
        <dbReference type="ARBA" id="ARBA00022692"/>
    </source>
</evidence>
<evidence type="ECO:0000259" key="6">
    <source>
        <dbReference type="Pfam" id="PF07291"/>
    </source>
</evidence>
<evidence type="ECO:0000313" key="7">
    <source>
        <dbReference type="EMBL" id="NYE50343.1"/>
    </source>
</evidence>
<evidence type="ECO:0000313" key="8">
    <source>
        <dbReference type="Proteomes" id="UP000589036"/>
    </source>
</evidence>
<evidence type="ECO:0000256" key="5">
    <source>
        <dbReference type="SAM" id="MobiDB-lite"/>
    </source>
</evidence>
<evidence type="ECO:0000256" key="1">
    <source>
        <dbReference type="ARBA" id="ARBA00004141"/>
    </source>
</evidence>
<protein>
    <recommendedName>
        <fullName evidence="6">Methylamine utilisation protein MauE domain-containing protein</fullName>
    </recommendedName>
</protein>
<reference evidence="7 8" key="1">
    <citation type="submission" date="2020-07" db="EMBL/GenBank/DDBJ databases">
        <title>Sequencing the genomes of 1000 actinobacteria strains.</title>
        <authorList>
            <person name="Klenk H.-P."/>
        </authorList>
    </citation>
    <scope>NUCLEOTIDE SEQUENCE [LARGE SCALE GENOMIC DNA]</scope>
    <source>
        <strain evidence="7 8">CXB654</strain>
    </source>
</reference>
<proteinExistence type="predicted"/>
<name>A0A852U647_9ACTN</name>
<dbReference type="InterPro" id="IPR009908">
    <property type="entry name" value="Methylamine_util_MauE"/>
</dbReference>
<dbReference type="GO" id="GO:0030416">
    <property type="term" value="P:methylamine metabolic process"/>
    <property type="evidence" value="ECO:0007669"/>
    <property type="project" value="InterPro"/>
</dbReference>
<comment type="caution">
    <text evidence="7">The sequence shown here is derived from an EMBL/GenBank/DDBJ whole genome shotgun (WGS) entry which is preliminary data.</text>
</comment>
<dbReference type="Proteomes" id="UP000589036">
    <property type="component" value="Unassembled WGS sequence"/>
</dbReference>
<feature type="region of interest" description="Disordered" evidence="5">
    <location>
        <begin position="255"/>
        <end position="288"/>
    </location>
</feature>
<dbReference type="EMBL" id="JACCCC010000001">
    <property type="protein sequence ID" value="NYE50343.1"/>
    <property type="molecule type" value="Genomic_DNA"/>
</dbReference>
<comment type="subcellular location">
    <subcellularLocation>
        <location evidence="1">Membrane</location>
        <topology evidence="1">Multi-pass membrane protein</topology>
    </subcellularLocation>
</comment>
<gene>
    <name evidence="7" type="ORF">HDA32_005463</name>
</gene>
<feature type="domain" description="Methylamine utilisation protein MauE" evidence="6">
    <location>
        <begin position="15"/>
        <end position="132"/>
    </location>
</feature>
<dbReference type="GO" id="GO:0016020">
    <property type="term" value="C:membrane"/>
    <property type="evidence" value="ECO:0007669"/>
    <property type="project" value="UniProtKB-SubCell"/>
</dbReference>
<keyword evidence="8" id="KW-1185">Reference proteome</keyword>
<keyword evidence="2" id="KW-0812">Transmembrane</keyword>
<evidence type="ECO:0000256" key="4">
    <source>
        <dbReference type="ARBA" id="ARBA00023136"/>
    </source>
</evidence>
<keyword evidence="3" id="KW-1133">Transmembrane helix</keyword>
<evidence type="ECO:0000256" key="3">
    <source>
        <dbReference type="ARBA" id="ARBA00022989"/>
    </source>
</evidence>
<accession>A0A852U647</accession>